<gene>
    <name evidence="2" type="primary">SSCI60930.1</name>
</gene>
<reference evidence="3" key="1">
    <citation type="submission" date="2014-06" db="EMBL/GenBank/DDBJ databases">
        <authorList>
            <person name="Berkman P.J."/>
        </authorList>
    </citation>
    <scope>NUCLEOTIDE SEQUENCE [LARGE SCALE GENOMIC DNA]</scope>
</reference>
<proteinExistence type="predicted"/>
<feature type="compositionally biased region" description="Polar residues" evidence="1">
    <location>
        <begin position="13"/>
        <end position="35"/>
    </location>
</feature>
<evidence type="ECO:0000313" key="2">
    <source>
        <dbReference type="EMBL" id="CDW98722.1"/>
    </source>
</evidence>
<evidence type="ECO:0000313" key="3">
    <source>
        <dbReference type="Proteomes" id="UP000242770"/>
    </source>
</evidence>
<protein>
    <submittedName>
        <fullName evidence="2">Uncharacterized protein</fullName>
    </submittedName>
</protein>
<name>A0A0F7S6X2_9BASI</name>
<dbReference type="EMBL" id="CCFA01003630">
    <property type="protein sequence ID" value="CDW98722.1"/>
    <property type="molecule type" value="Genomic_DNA"/>
</dbReference>
<organism evidence="2 3">
    <name type="scientific">Sporisorium scitamineum</name>
    <dbReference type="NCBI Taxonomy" id="49012"/>
    <lineage>
        <taxon>Eukaryota</taxon>
        <taxon>Fungi</taxon>
        <taxon>Dikarya</taxon>
        <taxon>Basidiomycota</taxon>
        <taxon>Ustilaginomycotina</taxon>
        <taxon>Ustilaginomycetes</taxon>
        <taxon>Ustilaginales</taxon>
        <taxon>Ustilaginaceae</taxon>
        <taxon>Sporisorium</taxon>
    </lineage>
</organism>
<dbReference type="Proteomes" id="UP000242770">
    <property type="component" value="Unassembled WGS sequence"/>
</dbReference>
<feature type="region of interest" description="Disordered" evidence="1">
    <location>
        <begin position="1"/>
        <end position="35"/>
    </location>
</feature>
<accession>A0A0F7S6X2</accession>
<keyword evidence="3" id="KW-1185">Reference proteome</keyword>
<evidence type="ECO:0000256" key="1">
    <source>
        <dbReference type="SAM" id="MobiDB-lite"/>
    </source>
</evidence>
<dbReference type="AlphaFoldDB" id="A0A0F7S6X2"/>
<sequence length="67" mass="7171">MSAACNSFARGWNNPSTSATNEQISPATIDSKSANATRMSCRMRWIASISSSRSAELPLFDSTSTLP</sequence>